<feature type="chain" id="PRO_5046114847" description="Beta-lactamase" evidence="7">
    <location>
        <begin position="27"/>
        <end position="392"/>
    </location>
</feature>
<name>A0ABT4Y3C2_METRE</name>
<evidence type="ECO:0000256" key="7">
    <source>
        <dbReference type="SAM" id="SignalP"/>
    </source>
</evidence>
<keyword evidence="4 6" id="KW-0378">Hydrolase</keyword>
<dbReference type="EC" id="3.5.2.6" evidence="3 6"/>
<evidence type="ECO:0000256" key="1">
    <source>
        <dbReference type="ARBA" id="ARBA00001526"/>
    </source>
</evidence>
<organism evidence="9 10">
    <name type="scientific">Metapseudomonas resinovorans</name>
    <name type="common">Pseudomonas resinovorans</name>
    <dbReference type="NCBI Taxonomy" id="53412"/>
    <lineage>
        <taxon>Bacteria</taxon>
        <taxon>Pseudomonadati</taxon>
        <taxon>Pseudomonadota</taxon>
        <taxon>Gammaproteobacteria</taxon>
        <taxon>Pseudomonadales</taxon>
        <taxon>Pseudomonadaceae</taxon>
        <taxon>Metapseudomonas</taxon>
    </lineage>
</organism>
<sequence>MRPTGKYRAPSLLLALAVSLTSQAKASDQMESLDASVQQAARQVMQQYGIPGLAIAVTAKGEQRFYNYGVSSKATQQAITSETLFEVGSVSKTLVVALATYAEARGKLQLAESPSRYLPELKGSKLDQVTLTNLATHTAGGFPLQLPESVRNRQQLTDYYRAWQPRYAPGTYRTYANPSIGLLGVVAASSLDKPYVTAMESELLPKLGMGNTFIEVPADALPRYAQGYNKEDAPVRVNPAMLANEAYGVKTSSKDLLHFVEAHLGQVPLEAGLQRAIDATRTGYYKVGAMTQDLIWEQYSYPVALDTLVKGNASQMVLESHAVTAIEPPLPPQKAVWVNKTGATDGFGAYVAFVPEKQLGIVLLANKNYPNEERVKLAYRILGEFEKGQATR</sequence>
<dbReference type="PANTHER" id="PTHR46825:SF8">
    <property type="entry name" value="BETA-LACTAMASE-RELATED"/>
    <property type="match status" value="1"/>
</dbReference>
<keyword evidence="7" id="KW-0732">Signal</keyword>
<dbReference type="SUPFAM" id="SSF56601">
    <property type="entry name" value="beta-lactamase/transpeptidase-like"/>
    <property type="match status" value="1"/>
</dbReference>
<dbReference type="Gene3D" id="3.40.710.10">
    <property type="entry name" value="DD-peptidase/beta-lactamase superfamily"/>
    <property type="match status" value="1"/>
</dbReference>
<dbReference type="PANTHER" id="PTHR46825">
    <property type="entry name" value="D-ALANYL-D-ALANINE-CARBOXYPEPTIDASE/ENDOPEPTIDASE AMPH"/>
    <property type="match status" value="1"/>
</dbReference>
<comment type="catalytic activity">
    <reaction evidence="1 6">
        <text>a beta-lactam + H2O = a substituted beta-amino acid</text>
        <dbReference type="Rhea" id="RHEA:20401"/>
        <dbReference type="ChEBI" id="CHEBI:15377"/>
        <dbReference type="ChEBI" id="CHEBI:35627"/>
        <dbReference type="ChEBI" id="CHEBI:140347"/>
        <dbReference type="EC" id="3.5.2.6"/>
    </reaction>
</comment>
<evidence type="ECO:0000256" key="6">
    <source>
        <dbReference type="RuleBase" id="RU361140"/>
    </source>
</evidence>
<dbReference type="InterPro" id="IPR001466">
    <property type="entry name" value="Beta-lactam-related"/>
</dbReference>
<evidence type="ECO:0000256" key="3">
    <source>
        <dbReference type="ARBA" id="ARBA00012865"/>
    </source>
</evidence>
<gene>
    <name evidence="9" type="ORF">NNO07_09685</name>
</gene>
<comment type="caution">
    <text evidence="9">The sequence shown here is derived from an EMBL/GenBank/DDBJ whole genome shotgun (WGS) entry which is preliminary data.</text>
</comment>
<dbReference type="Proteomes" id="UP001211689">
    <property type="component" value="Unassembled WGS sequence"/>
</dbReference>
<evidence type="ECO:0000313" key="10">
    <source>
        <dbReference type="Proteomes" id="UP001211689"/>
    </source>
</evidence>
<dbReference type="InterPro" id="IPR058136">
    <property type="entry name" value="AmpC"/>
</dbReference>
<dbReference type="RefSeq" id="WP_271470606.1">
    <property type="nucleotide sequence ID" value="NZ_JANEWF010000007.1"/>
</dbReference>
<dbReference type="PROSITE" id="PS00336">
    <property type="entry name" value="BETA_LACTAMASE_C"/>
    <property type="match status" value="1"/>
</dbReference>
<evidence type="ECO:0000256" key="2">
    <source>
        <dbReference type="ARBA" id="ARBA00007840"/>
    </source>
</evidence>
<dbReference type="EMBL" id="JANEWF010000007">
    <property type="protein sequence ID" value="MDA8483338.1"/>
    <property type="molecule type" value="Genomic_DNA"/>
</dbReference>
<protein>
    <recommendedName>
        <fullName evidence="3 6">Beta-lactamase</fullName>
        <ecNumber evidence="3 6">3.5.2.6</ecNumber>
    </recommendedName>
</protein>
<dbReference type="InterPro" id="IPR050491">
    <property type="entry name" value="AmpC-like"/>
</dbReference>
<comment type="similarity">
    <text evidence="2 6">Belongs to the class-C beta-lactamase family.</text>
</comment>
<dbReference type="NCBIfam" id="NF033085">
    <property type="entry name" value="bla_class_C"/>
    <property type="match status" value="1"/>
</dbReference>
<keyword evidence="10" id="KW-1185">Reference proteome</keyword>
<reference evidence="9 10" key="1">
    <citation type="submission" date="2022-07" db="EMBL/GenBank/DDBJ databases">
        <title>Genome Analysis of Selected Gammaproteobacteria from Nigerian Food snails.</title>
        <authorList>
            <person name="Okafor A.C."/>
        </authorList>
    </citation>
    <scope>NUCLEOTIDE SEQUENCE [LARGE SCALE GENOMIC DNA]</scope>
    <source>
        <strain evidence="9 10">Awg 2</strain>
    </source>
</reference>
<dbReference type="InterPro" id="IPR012338">
    <property type="entry name" value="Beta-lactam/transpept-like"/>
</dbReference>
<evidence type="ECO:0000313" key="9">
    <source>
        <dbReference type="EMBL" id="MDA8483338.1"/>
    </source>
</evidence>
<proteinExistence type="inferred from homology"/>
<feature type="domain" description="Beta-lactamase-related" evidence="8">
    <location>
        <begin position="37"/>
        <end position="382"/>
    </location>
</feature>
<keyword evidence="5 6" id="KW-0046">Antibiotic resistance</keyword>
<evidence type="ECO:0000259" key="8">
    <source>
        <dbReference type="Pfam" id="PF00144"/>
    </source>
</evidence>
<evidence type="ECO:0000256" key="4">
    <source>
        <dbReference type="ARBA" id="ARBA00022801"/>
    </source>
</evidence>
<evidence type="ECO:0000256" key="5">
    <source>
        <dbReference type="ARBA" id="ARBA00023251"/>
    </source>
</evidence>
<dbReference type="Pfam" id="PF00144">
    <property type="entry name" value="Beta-lactamase"/>
    <property type="match status" value="1"/>
</dbReference>
<feature type="signal peptide" evidence="7">
    <location>
        <begin position="1"/>
        <end position="26"/>
    </location>
</feature>
<accession>A0ABT4Y3C2</accession>
<dbReference type="InterPro" id="IPR001586">
    <property type="entry name" value="Beta-lactam_class-C_AS"/>
</dbReference>